<dbReference type="SUPFAM" id="SSF53850">
    <property type="entry name" value="Periplasmic binding protein-like II"/>
    <property type="match status" value="1"/>
</dbReference>
<dbReference type="Gene3D" id="1.10.10.10">
    <property type="entry name" value="Winged helix-like DNA-binding domain superfamily/Winged helix DNA-binding domain"/>
    <property type="match status" value="1"/>
</dbReference>
<evidence type="ECO:0000259" key="5">
    <source>
        <dbReference type="PROSITE" id="PS50931"/>
    </source>
</evidence>
<comment type="caution">
    <text evidence="6">The sequence shown here is derived from an EMBL/GenBank/DDBJ whole genome shotgun (WGS) entry which is preliminary data.</text>
</comment>
<dbReference type="SUPFAM" id="SSF46785">
    <property type="entry name" value="Winged helix' DNA-binding domain"/>
    <property type="match status" value="1"/>
</dbReference>
<evidence type="ECO:0000256" key="1">
    <source>
        <dbReference type="ARBA" id="ARBA00009437"/>
    </source>
</evidence>
<dbReference type="PROSITE" id="PS50931">
    <property type="entry name" value="HTH_LYSR"/>
    <property type="match status" value="1"/>
</dbReference>
<name>A0A3N1NYK9_9GAMM</name>
<dbReference type="Proteomes" id="UP000273643">
    <property type="component" value="Unassembled WGS sequence"/>
</dbReference>
<gene>
    <name evidence="6" type="ORF">EDC38_0681</name>
</gene>
<dbReference type="GO" id="GO:0003700">
    <property type="term" value="F:DNA-binding transcription factor activity"/>
    <property type="evidence" value="ECO:0007669"/>
    <property type="project" value="InterPro"/>
</dbReference>
<protein>
    <submittedName>
        <fullName evidence="6">LysR family transcriptional regulator</fullName>
    </submittedName>
</protein>
<dbReference type="InterPro" id="IPR036388">
    <property type="entry name" value="WH-like_DNA-bd_sf"/>
</dbReference>
<organism evidence="6 7">
    <name type="scientific">Marinimicrobium koreense</name>
    <dbReference type="NCBI Taxonomy" id="306545"/>
    <lineage>
        <taxon>Bacteria</taxon>
        <taxon>Pseudomonadati</taxon>
        <taxon>Pseudomonadota</taxon>
        <taxon>Gammaproteobacteria</taxon>
        <taxon>Cellvibrionales</taxon>
        <taxon>Cellvibrionaceae</taxon>
        <taxon>Marinimicrobium</taxon>
    </lineage>
</organism>
<evidence type="ECO:0000256" key="2">
    <source>
        <dbReference type="ARBA" id="ARBA00023015"/>
    </source>
</evidence>
<proteinExistence type="inferred from homology"/>
<feature type="domain" description="HTH lysR-type" evidence="5">
    <location>
        <begin position="5"/>
        <end position="62"/>
    </location>
</feature>
<evidence type="ECO:0000313" key="6">
    <source>
        <dbReference type="EMBL" id="ROQ20087.1"/>
    </source>
</evidence>
<dbReference type="EMBL" id="RJUK01000001">
    <property type="protein sequence ID" value="ROQ20087.1"/>
    <property type="molecule type" value="Genomic_DNA"/>
</dbReference>
<dbReference type="Gene3D" id="3.40.190.290">
    <property type="match status" value="1"/>
</dbReference>
<evidence type="ECO:0000313" key="7">
    <source>
        <dbReference type="Proteomes" id="UP000273643"/>
    </source>
</evidence>
<dbReference type="InterPro" id="IPR036390">
    <property type="entry name" value="WH_DNA-bd_sf"/>
</dbReference>
<dbReference type="PRINTS" id="PR00039">
    <property type="entry name" value="HTHLYSR"/>
</dbReference>
<dbReference type="Pfam" id="PF03466">
    <property type="entry name" value="LysR_substrate"/>
    <property type="match status" value="1"/>
</dbReference>
<keyword evidence="3" id="KW-0238">DNA-binding</keyword>
<dbReference type="GO" id="GO:0000976">
    <property type="term" value="F:transcription cis-regulatory region binding"/>
    <property type="evidence" value="ECO:0007669"/>
    <property type="project" value="TreeGrafter"/>
</dbReference>
<dbReference type="PANTHER" id="PTHR30126">
    <property type="entry name" value="HTH-TYPE TRANSCRIPTIONAL REGULATOR"/>
    <property type="match status" value="1"/>
</dbReference>
<accession>A0A3N1NYK9</accession>
<dbReference type="InterPro" id="IPR000847">
    <property type="entry name" value="LysR_HTH_N"/>
</dbReference>
<sequence length="295" mass="32730">MEPKVSLDQWRAFMAVIDAGGYAKAAEALGKSQSAVSYAISQLETALGVAVFELQGRRAVPTPAGDVLYRRARHLLMEAENLESAATQLSAKVEPLVSLAGDVIVPPEQVLCCIASFAREFPDTRVELYESVMSGTEDMLIQHQVDVAIAGRVPAGFNGEYLMSVTFRGVTSPDHPLQHLGRPVSYDDLRHYRQSIVRDSGIHRRYTEGWQEAEQRLTVSHIRTSLHAIRLGLSYAWLPEAYLKDDLEAGTLKLIPMETESKRVHALYLIFADRELAGPATRHLAEVLKRQLPAQ</sequence>
<dbReference type="RefSeq" id="WP_024460109.1">
    <property type="nucleotide sequence ID" value="NZ_RJUK01000001.1"/>
</dbReference>
<keyword evidence="4" id="KW-0804">Transcription</keyword>
<evidence type="ECO:0000256" key="4">
    <source>
        <dbReference type="ARBA" id="ARBA00023163"/>
    </source>
</evidence>
<reference evidence="6 7" key="1">
    <citation type="submission" date="2018-11" db="EMBL/GenBank/DDBJ databases">
        <title>Genomic Encyclopedia of Type Strains, Phase IV (KMG-IV): sequencing the most valuable type-strain genomes for metagenomic binning, comparative biology and taxonomic classification.</title>
        <authorList>
            <person name="Goeker M."/>
        </authorList>
    </citation>
    <scope>NUCLEOTIDE SEQUENCE [LARGE SCALE GENOMIC DNA]</scope>
    <source>
        <strain evidence="6 7">DSM 16974</strain>
    </source>
</reference>
<dbReference type="PANTHER" id="PTHR30126:SF88">
    <property type="entry name" value="TRANSCRIPTIONAL REGULATOR-RELATED"/>
    <property type="match status" value="1"/>
</dbReference>
<dbReference type="Pfam" id="PF00126">
    <property type="entry name" value="HTH_1"/>
    <property type="match status" value="1"/>
</dbReference>
<comment type="similarity">
    <text evidence="1">Belongs to the LysR transcriptional regulatory family.</text>
</comment>
<keyword evidence="7" id="KW-1185">Reference proteome</keyword>
<dbReference type="OrthoDB" id="6988449at2"/>
<dbReference type="AlphaFoldDB" id="A0A3N1NYK9"/>
<keyword evidence="2" id="KW-0805">Transcription regulation</keyword>
<evidence type="ECO:0000256" key="3">
    <source>
        <dbReference type="ARBA" id="ARBA00023125"/>
    </source>
</evidence>
<dbReference type="InterPro" id="IPR005119">
    <property type="entry name" value="LysR_subst-bd"/>
</dbReference>